<keyword evidence="3" id="KW-1185">Reference proteome</keyword>
<feature type="domain" description="DUF2148" evidence="1">
    <location>
        <begin position="109"/>
        <end position="174"/>
    </location>
</feature>
<accession>A0A0F0CRI6</accession>
<proteinExistence type="predicted"/>
<dbReference type="EMBL" id="JYNY01000409">
    <property type="protein sequence ID" value="KJJ84050.1"/>
    <property type="molecule type" value="Genomic_DNA"/>
</dbReference>
<dbReference type="PANTHER" id="PTHR40101:SF1">
    <property type="entry name" value="4FE-4S DOMAIN-CONTAINING PROTEIN"/>
    <property type="match status" value="1"/>
</dbReference>
<evidence type="ECO:0000259" key="1">
    <source>
        <dbReference type="Pfam" id="PF09918"/>
    </source>
</evidence>
<gene>
    <name evidence="2" type="ORF">OMAG_002049</name>
</gene>
<dbReference type="Pfam" id="PF09918">
    <property type="entry name" value="DUF2148"/>
    <property type="match status" value="1"/>
</dbReference>
<comment type="caution">
    <text evidence="2">The sequence shown here is derived from an EMBL/GenBank/DDBJ whole genome shotgun (WGS) entry which is preliminary data.</text>
</comment>
<evidence type="ECO:0000313" key="3">
    <source>
        <dbReference type="Proteomes" id="UP000033428"/>
    </source>
</evidence>
<organism evidence="2 3">
    <name type="scientific">Candidatus Omnitrophus magneticus</name>
    <dbReference type="NCBI Taxonomy" id="1609969"/>
    <lineage>
        <taxon>Bacteria</taxon>
        <taxon>Pseudomonadati</taxon>
        <taxon>Candidatus Omnitrophota</taxon>
        <taxon>Candidatus Omnitrophus</taxon>
    </lineage>
</organism>
<dbReference type="PANTHER" id="PTHR40101">
    <property type="entry name" value="CONSERVED PROTEIN"/>
    <property type="match status" value="1"/>
</dbReference>
<evidence type="ECO:0000313" key="2">
    <source>
        <dbReference type="EMBL" id="KJJ84050.1"/>
    </source>
</evidence>
<protein>
    <submittedName>
        <fullName evidence="2">Ferredoxin</fullName>
    </submittedName>
</protein>
<reference evidence="2 3" key="1">
    <citation type="submission" date="2015-02" db="EMBL/GenBank/DDBJ databases">
        <title>Single-cell genomics of uncultivated deep-branching MTB reveals a conserved set of magnetosome genes.</title>
        <authorList>
            <person name="Kolinko S."/>
            <person name="Richter M."/>
            <person name="Glockner F.O."/>
            <person name="Brachmann A."/>
            <person name="Schuler D."/>
        </authorList>
    </citation>
    <scope>NUCLEOTIDE SEQUENCE [LARGE SCALE GENOMIC DNA]</scope>
    <source>
        <strain evidence="2">SKK-01</strain>
    </source>
</reference>
<name>A0A0F0CRI6_9BACT</name>
<dbReference type="Proteomes" id="UP000033428">
    <property type="component" value="Unassembled WGS sequence"/>
</dbReference>
<dbReference type="AlphaFoldDB" id="A0A0F0CRI6"/>
<sequence>MSMGFEKIRKSALKDVAEFMCVSARTAPKARGTDNLVIMILDESEKEKIIQRMKKISERDSRPSFLRDAGNIVHADYIVLIGTKSQPLGLNCGFCGKGTCEELKKIKGVCAINSMDLGIAIGSSVSIAGAYHVDNRLMFSIGKAAMEENFFIENVAQAIGIPLSATGKNPFFDRT</sequence>
<dbReference type="InterPro" id="IPR019224">
    <property type="entry name" value="DUF2148"/>
</dbReference>